<feature type="transmembrane region" description="Helical" evidence="2">
    <location>
        <begin position="260"/>
        <end position="277"/>
    </location>
</feature>
<keyword evidence="2" id="KW-0472">Membrane</keyword>
<feature type="transmembrane region" description="Helical" evidence="2">
    <location>
        <begin position="58"/>
        <end position="79"/>
    </location>
</feature>
<feature type="transmembrane region" description="Helical" evidence="2">
    <location>
        <begin position="174"/>
        <end position="192"/>
    </location>
</feature>
<feature type="domain" description="EamA" evidence="3">
    <location>
        <begin position="144"/>
        <end position="273"/>
    </location>
</feature>
<evidence type="ECO:0000313" key="4">
    <source>
        <dbReference type="EMBL" id="MBG6135334.1"/>
    </source>
</evidence>
<dbReference type="GO" id="GO:0016020">
    <property type="term" value="C:membrane"/>
    <property type="evidence" value="ECO:0007669"/>
    <property type="project" value="InterPro"/>
</dbReference>
<dbReference type="SUPFAM" id="SSF103481">
    <property type="entry name" value="Multidrug resistance efflux transporter EmrE"/>
    <property type="match status" value="2"/>
</dbReference>
<keyword evidence="2" id="KW-0812">Transmembrane</keyword>
<evidence type="ECO:0000259" key="3">
    <source>
        <dbReference type="Pfam" id="PF00892"/>
    </source>
</evidence>
<evidence type="ECO:0000256" key="2">
    <source>
        <dbReference type="SAM" id="Phobius"/>
    </source>
</evidence>
<feature type="transmembrane region" description="Helical" evidence="2">
    <location>
        <begin position="115"/>
        <end position="132"/>
    </location>
</feature>
<name>A0A8J7KGX4_9ACTN</name>
<proteinExistence type="inferred from homology"/>
<keyword evidence="2" id="KW-1133">Transmembrane helix</keyword>
<organism evidence="4 5">
    <name type="scientific">Longispora fulva</name>
    <dbReference type="NCBI Taxonomy" id="619741"/>
    <lineage>
        <taxon>Bacteria</taxon>
        <taxon>Bacillati</taxon>
        <taxon>Actinomycetota</taxon>
        <taxon>Actinomycetes</taxon>
        <taxon>Micromonosporales</taxon>
        <taxon>Micromonosporaceae</taxon>
        <taxon>Longispora</taxon>
    </lineage>
</organism>
<dbReference type="InterPro" id="IPR000620">
    <property type="entry name" value="EamA_dom"/>
</dbReference>
<comment type="caution">
    <text evidence="4">The sequence shown here is derived from an EMBL/GenBank/DDBJ whole genome shotgun (WGS) entry which is preliminary data.</text>
</comment>
<dbReference type="Proteomes" id="UP000622552">
    <property type="component" value="Unassembled WGS sequence"/>
</dbReference>
<gene>
    <name evidence="4" type="ORF">IW245_001528</name>
</gene>
<protein>
    <submittedName>
        <fullName evidence="4">Drug/metabolite transporter (DMT)-like permease</fullName>
    </submittedName>
</protein>
<reference evidence="4" key="1">
    <citation type="submission" date="2020-11" db="EMBL/GenBank/DDBJ databases">
        <title>Sequencing the genomes of 1000 actinobacteria strains.</title>
        <authorList>
            <person name="Klenk H.-P."/>
        </authorList>
    </citation>
    <scope>NUCLEOTIDE SEQUENCE</scope>
    <source>
        <strain evidence="4">DSM 45356</strain>
    </source>
</reference>
<dbReference type="EMBL" id="JADOUF010000001">
    <property type="protein sequence ID" value="MBG6135334.1"/>
    <property type="molecule type" value="Genomic_DNA"/>
</dbReference>
<feature type="transmembrane region" description="Helical" evidence="2">
    <location>
        <begin position="144"/>
        <end position="162"/>
    </location>
</feature>
<dbReference type="InterPro" id="IPR037185">
    <property type="entry name" value="EmrE-like"/>
</dbReference>
<evidence type="ECO:0000313" key="5">
    <source>
        <dbReference type="Proteomes" id="UP000622552"/>
    </source>
</evidence>
<feature type="transmembrane region" description="Helical" evidence="2">
    <location>
        <begin position="228"/>
        <end position="248"/>
    </location>
</feature>
<feature type="transmembrane region" description="Helical" evidence="2">
    <location>
        <begin position="85"/>
        <end position="108"/>
    </location>
</feature>
<feature type="transmembrane region" description="Helical" evidence="2">
    <location>
        <begin position="31"/>
        <end position="51"/>
    </location>
</feature>
<dbReference type="Pfam" id="PF00892">
    <property type="entry name" value="EamA"/>
    <property type="match status" value="1"/>
</dbReference>
<keyword evidence="5" id="KW-1185">Reference proteome</keyword>
<accession>A0A8J7KGX4</accession>
<sequence length="278" mass="27461">MFAAVLALTASGLWGSSYFLGGSISRQMPALTVLFIAQPLILVGTCVIVVARGLTPHLGAAAWGVVAGVAAVAAMITMYRALAGAAMGVVAPIGASAAVLPVLVGIATGERPQPVQLLGVGAALAGVALVARAPGAHGRTPRPAMIMALASAACVGVVYTAVPLGAQQDATTTLIVQRITMTALIAAIVLASRHQVTVGPGSLGRIALIAGTEISANLTYTLAATQPGAMLSVVSALASLSPVVTALIARQVLTERLSRWQLAGVGVTILGVAAAAAG</sequence>
<dbReference type="RefSeq" id="WP_197002451.1">
    <property type="nucleotide sequence ID" value="NZ_BONS01000003.1"/>
</dbReference>
<comment type="similarity">
    <text evidence="1">Belongs to the EamA transporter family.</text>
</comment>
<dbReference type="AlphaFoldDB" id="A0A8J7KGX4"/>
<evidence type="ECO:0000256" key="1">
    <source>
        <dbReference type="ARBA" id="ARBA00007362"/>
    </source>
</evidence>